<dbReference type="eggNOG" id="COG4249">
    <property type="taxonomic scope" value="Bacteria"/>
</dbReference>
<dbReference type="PANTHER" id="PTHR43308:SF5">
    <property type="entry name" value="S-LAYER PROTEIN _ PEPTIDOGLYCAN ENDO-BETA-N-ACETYLGLUCOSAMINIDASE"/>
    <property type="match status" value="1"/>
</dbReference>
<organism evidence="4 5">
    <name type="scientific">Thermoanaerobacterium saccharolyticum (strain DSM 8691 / JW/SL-YS485)</name>
    <dbReference type="NCBI Taxonomy" id="1094508"/>
    <lineage>
        <taxon>Bacteria</taxon>
        <taxon>Bacillati</taxon>
        <taxon>Bacillota</taxon>
        <taxon>Clostridia</taxon>
        <taxon>Thermoanaerobacterales</taxon>
        <taxon>Thermoanaerobacteraceae</taxon>
        <taxon>Thermoanaerobacterium</taxon>
    </lineage>
</organism>
<feature type="chain" id="PRO_5039045259" evidence="2">
    <location>
        <begin position="23"/>
        <end position="845"/>
    </location>
</feature>
<dbReference type="BioCyc" id="TSAC1094508:GLMA-360-MONOMER"/>
<accession>I3VS96</accession>
<dbReference type="Proteomes" id="UP000006178">
    <property type="component" value="Chromosome"/>
</dbReference>
<keyword evidence="1" id="KW-0677">Repeat</keyword>
<keyword evidence="5" id="KW-1185">Reference proteome</keyword>
<feature type="domain" description="SLH" evidence="3">
    <location>
        <begin position="25"/>
        <end position="88"/>
    </location>
</feature>
<evidence type="ECO:0000256" key="1">
    <source>
        <dbReference type="ARBA" id="ARBA00022737"/>
    </source>
</evidence>
<gene>
    <name evidence="4" type="ordered locus">Tsac_0361</name>
</gene>
<dbReference type="PROSITE" id="PS51272">
    <property type="entry name" value="SLH"/>
    <property type="match status" value="2"/>
</dbReference>
<dbReference type="AlphaFoldDB" id="I3VS96"/>
<feature type="domain" description="SLH" evidence="3">
    <location>
        <begin position="89"/>
        <end position="148"/>
    </location>
</feature>
<dbReference type="InterPro" id="IPR051465">
    <property type="entry name" value="Cell_Envelope_Struct_Comp"/>
</dbReference>
<dbReference type="Pfam" id="PF00395">
    <property type="entry name" value="SLH"/>
    <property type="match status" value="2"/>
</dbReference>
<dbReference type="PATRIC" id="fig|1094508.3.peg.364"/>
<protein>
    <submittedName>
        <fullName evidence="4">S-layer domain-containing protein</fullName>
    </submittedName>
</protein>
<dbReference type="InterPro" id="IPR001119">
    <property type="entry name" value="SLH_dom"/>
</dbReference>
<evidence type="ECO:0000313" key="5">
    <source>
        <dbReference type="Proteomes" id="UP000006178"/>
    </source>
</evidence>
<keyword evidence="2" id="KW-0732">Signal</keyword>
<dbReference type="PANTHER" id="PTHR43308">
    <property type="entry name" value="OUTER MEMBRANE PROTEIN ALPHA-RELATED"/>
    <property type="match status" value="1"/>
</dbReference>
<proteinExistence type="predicted"/>
<reference evidence="4 5" key="1">
    <citation type="journal article" date="2014" name="Appl. Environ. Microbiol.">
        <title>Profile of Secreted Hydrolases, Associated Proteins, and SlpA in Thermoanaerobacterium saccharolyticum during the Degradation of Hemicellulose.</title>
        <authorList>
            <person name="Currie D.H."/>
            <person name="Guss A.M."/>
            <person name="Herring C.D."/>
            <person name="Giannone R.J."/>
            <person name="Johnson C.M."/>
            <person name="Lankford P.K."/>
            <person name="Brown S.D."/>
            <person name="Hettich R.L."/>
            <person name="Lynd L.R."/>
        </authorList>
    </citation>
    <scope>NUCLEOTIDE SEQUENCE [LARGE SCALE GENOMIC DNA]</scope>
    <source>
        <strain evidence="5">DSM 8691 / JW/SL-YS485</strain>
    </source>
</reference>
<sequence length="845" mass="87940">MKNLKKLIAVVLTFTLVFSAMAVGFAGTFSDVSSSAPYASAVARLQSLGLVSGMPDGTFQPDGVVTRAQMIAFVNAAEGLQQAAKVSAGPTKFSDVPANFWAAGDINVADPSGYPDGTFRPNNPVTYTEALAMILRALGYTQDYSWPYGVISKATSVGITKGVVLSAGTTITRGEMAMLINNALDLDINTYVNGAESDTGKTLLSRVGNSTTYYVYATHDVDSSVTTGYVKVVPVTETNGLYQMTYNNGNLVYTLIPTGSVNFNNYLGQIVTVNEDTNGNPLAATPVTTDIKTFTATTNSEVSFNATTQKYSFYDASVSVDNIPVVVDGVLTTMADVYKSQVVDNGSKITLIDPTNVSGYGYAVITDATGNAQSLLVNNNVTSSSSYIDNRFAINDSNGNPYPVVGAVSKATDIKAGDVVYQVSIPVDNQDVTNGTATVLYVVRQSVTGTISQVSVSGSTTTVTINGTNYTVGSAIPGSTGVSVSAGSTGTAIVGKNNTIVQWSGTSTATNYAVVQYGNTFTPYNTSVSLALPDGTSKVFNVVYSDIPSTVVANVYAGDVVTYSLDSNGNISNLAEITVNSVPSTGVLTDKTDNLIKINGTPYYVSSSTVFYNYDPTDKTLTPVNWSDVADSSNPAIYAYSLSSSSYGTLSLVIFNNVASLTSTTTPVDYVTGINEVVTSSTSYISLNVIENGVSKTYNAPAGTLNLGDIAVNSNGTIATGATNAAYQLTINASGNVIGATLLSKADTTAKTVYAEGTTVYFNYQNNSIYTSAGFMPLDNNVVVINAVNGANTVVGLGSIVQDTVTKDANGNITGLNGVTGSSVVDVYTNPSTGKAVLIIIRGTK</sequence>
<dbReference type="KEGG" id="tsh:Tsac_0361"/>
<evidence type="ECO:0000256" key="2">
    <source>
        <dbReference type="SAM" id="SignalP"/>
    </source>
</evidence>
<evidence type="ECO:0000313" key="4">
    <source>
        <dbReference type="EMBL" id="AFK85391.1"/>
    </source>
</evidence>
<name>I3VS96_THESW</name>
<dbReference type="RefSeq" id="WP_014757312.1">
    <property type="nucleotide sequence ID" value="NC_017992.1"/>
</dbReference>
<feature type="signal peptide" evidence="2">
    <location>
        <begin position="1"/>
        <end position="22"/>
    </location>
</feature>
<evidence type="ECO:0000259" key="3">
    <source>
        <dbReference type="PROSITE" id="PS51272"/>
    </source>
</evidence>
<dbReference type="STRING" id="1094508.Tsac_0361"/>
<dbReference type="EMBL" id="CP003184">
    <property type="protein sequence ID" value="AFK85391.1"/>
    <property type="molecule type" value="Genomic_DNA"/>
</dbReference>